<keyword evidence="1" id="KW-1133">Transmembrane helix</keyword>
<gene>
    <name evidence="2" type="ORF">J7W16_05105</name>
</gene>
<keyword evidence="1" id="KW-0812">Transmembrane</keyword>
<sequence>MRKINDRKILIFNLLTYIMCLGLFLFIVFFSDHLREFRVFSIWVIIAITLFILAVIQSYRLWKVKKKQSELDK</sequence>
<name>A0A941APV2_9BACI</name>
<evidence type="ECO:0000313" key="3">
    <source>
        <dbReference type="Proteomes" id="UP000678228"/>
    </source>
</evidence>
<reference evidence="2" key="1">
    <citation type="submission" date="2021-03" db="EMBL/GenBank/DDBJ databases">
        <title>Bacillus suaedae sp. nov., isolated from Suaeda aralocaspica.</title>
        <authorList>
            <person name="Lei R.F.R."/>
        </authorList>
    </citation>
    <scope>NUCLEOTIDE SEQUENCE</scope>
    <source>
        <strain evidence="2">YZJH907-2</strain>
    </source>
</reference>
<proteinExistence type="predicted"/>
<comment type="caution">
    <text evidence="2">The sequence shown here is derived from an EMBL/GenBank/DDBJ whole genome shotgun (WGS) entry which is preliminary data.</text>
</comment>
<evidence type="ECO:0000313" key="2">
    <source>
        <dbReference type="EMBL" id="MBP3950503.1"/>
    </source>
</evidence>
<accession>A0A941APV2</accession>
<dbReference type="AlphaFoldDB" id="A0A941APV2"/>
<dbReference type="EMBL" id="JAGKSQ010000002">
    <property type="protein sequence ID" value="MBP3950503.1"/>
    <property type="molecule type" value="Genomic_DNA"/>
</dbReference>
<dbReference type="RefSeq" id="WP_210596142.1">
    <property type="nucleotide sequence ID" value="NZ_JAGKSQ010000002.1"/>
</dbReference>
<keyword evidence="3" id="KW-1185">Reference proteome</keyword>
<keyword evidence="1" id="KW-0472">Membrane</keyword>
<evidence type="ECO:0000256" key="1">
    <source>
        <dbReference type="SAM" id="Phobius"/>
    </source>
</evidence>
<protein>
    <submittedName>
        <fullName evidence="2">Uncharacterized protein</fullName>
    </submittedName>
</protein>
<feature type="transmembrane region" description="Helical" evidence="1">
    <location>
        <begin position="12"/>
        <end position="31"/>
    </location>
</feature>
<feature type="transmembrane region" description="Helical" evidence="1">
    <location>
        <begin position="37"/>
        <end position="56"/>
    </location>
</feature>
<dbReference type="Proteomes" id="UP000678228">
    <property type="component" value="Unassembled WGS sequence"/>
</dbReference>
<organism evidence="2 3">
    <name type="scientific">Halalkalibacter suaedae</name>
    <dbReference type="NCBI Taxonomy" id="2822140"/>
    <lineage>
        <taxon>Bacteria</taxon>
        <taxon>Bacillati</taxon>
        <taxon>Bacillota</taxon>
        <taxon>Bacilli</taxon>
        <taxon>Bacillales</taxon>
        <taxon>Bacillaceae</taxon>
        <taxon>Halalkalibacter</taxon>
    </lineage>
</organism>